<evidence type="ECO:0000256" key="5">
    <source>
        <dbReference type="ARBA" id="ARBA00023136"/>
    </source>
</evidence>
<dbReference type="GO" id="GO:0009247">
    <property type="term" value="P:glycolipid biosynthetic process"/>
    <property type="evidence" value="ECO:0007669"/>
    <property type="project" value="UniProtKB-ARBA"/>
</dbReference>
<keyword evidence="2" id="KW-1003">Cell membrane</keyword>
<evidence type="ECO:0000256" key="2">
    <source>
        <dbReference type="ARBA" id="ARBA00022475"/>
    </source>
</evidence>
<evidence type="ECO:0000256" key="6">
    <source>
        <dbReference type="ARBA" id="ARBA00023315"/>
    </source>
</evidence>
<dbReference type="GO" id="GO:0005886">
    <property type="term" value="C:plasma membrane"/>
    <property type="evidence" value="ECO:0007669"/>
    <property type="project" value="UniProtKB-SubCell"/>
</dbReference>
<dbReference type="GO" id="GO:0006487">
    <property type="term" value="P:protein N-linked glycosylation"/>
    <property type="evidence" value="ECO:0007669"/>
    <property type="project" value="TreeGrafter"/>
</dbReference>
<keyword evidence="6 8" id="KW-0012">Acyltransferase</keyword>
<dbReference type="Pfam" id="PF03279">
    <property type="entry name" value="Lip_A_acyltrans"/>
    <property type="match status" value="1"/>
</dbReference>
<dbReference type="EMBL" id="CU459003">
    <property type="protein sequence ID" value="CAM74158.1"/>
    <property type="molecule type" value="Genomic_DNA"/>
</dbReference>
<evidence type="ECO:0000256" key="3">
    <source>
        <dbReference type="ARBA" id="ARBA00022519"/>
    </source>
</evidence>
<comment type="subcellular location">
    <subcellularLocation>
        <location evidence="1">Cell inner membrane</location>
    </subcellularLocation>
</comment>
<dbReference type="SUPFAM" id="SSF53448">
    <property type="entry name" value="Nucleotide-diphospho-sugar transferases"/>
    <property type="match status" value="1"/>
</dbReference>
<keyword evidence="4 8" id="KW-0808">Transferase</keyword>
<proteinExistence type="predicted"/>
<evidence type="ECO:0000313" key="8">
    <source>
        <dbReference type="EMBL" id="CAM74158.1"/>
    </source>
</evidence>
<dbReference type="Gene3D" id="3.90.550.10">
    <property type="entry name" value="Spore Coat Polysaccharide Biosynthesis Protein SpsA, Chain A"/>
    <property type="match status" value="1"/>
</dbReference>
<accession>A4TU51</accession>
<dbReference type="InterPro" id="IPR029044">
    <property type="entry name" value="Nucleotide-diphossugar_trans"/>
</dbReference>
<keyword evidence="5" id="KW-0472">Membrane</keyword>
<evidence type="ECO:0000259" key="7">
    <source>
        <dbReference type="Pfam" id="PF00535"/>
    </source>
</evidence>
<evidence type="ECO:0000256" key="1">
    <source>
        <dbReference type="ARBA" id="ARBA00004533"/>
    </source>
</evidence>
<protein>
    <submittedName>
        <fullName evidence="8">Acyltransferase</fullName>
    </submittedName>
</protein>
<feature type="domain" description="Glycosyltransferase 2-like" evidence="7">
    <location>
        <begin position="8"/>
        <end position="138"/>
    </location>
</feature>
<dbReference type="AlphaFoldDB" id="A4TU51"/>
<dbReference type="GO" id="GO:0016746">
    <property type="term" value="F:acyltransferase activity"/>
    <property type="evidence" value="ECO:0007669"/>
    <property type="project" value="UniProtKB-KW"/>
</dbReference>
<name>A4TU51_9PROT</name>
<evidence type="ECO:0000256" key="4">
    <source>
        <dbReference type="ARBA" id="ARBA00022679"/>
    </source>
</evidence>
<dbReference type="CDD" id="cd04179">
    <property type="entry name" value="DPM_DPG-synthase_like"/>
    <property type="match status" value="1"/>
</dbReference>
<keyword evidence="3" id="KW-0997">Cell inner membrane</keyword>
<dbReference type="PANTHER" id="PTHR10859">
    <property type="entry name" value="GLYCOSYL TRANSFERASE"/>
    <property type="match status" value="1"/>
</dbReference>
<organism evidence="8">
    <name type="scientific">Magnetospirillum gryphiswaldense</name>
    <dbReference type="NCBI Taxonomy" id="55518"/>
    <lineage>
        <taxon>Bacteria</taxon>
        <taxon>Pseudomonadati</taxon>
        <taxon>Pseudomonadota</taxon>
        <taxon>Alphaproteobacteria</taxon>
        <taxon>Rhodospirillales</taxon>
        <taxon>Rhodospirillaceae</taxon>
        <taxon>Magnetospirillum</taxon>
    </lineage>
</organism>
<dbReference type="Pfam" id="PF00535">
    <property type="entry name" value="Glycos_transf_2"/>
    <property type="match status" value="1"/>
</dbReference>
<dbReference type="InterPro" id="IPR004960">
    <property type="entry name" value="LipA_acyltrans"/>
</dbReference>
<reference evidence="8" key="1">
    <citation type="journal article" date="2007" name="J. Bacteriol.">
        <title>Comparative genome analysis of four magnetotactic bacteria reveals a complex set of group-specific genes implicated in magnetosome biomineralization and function.</title>
        <authorList>
            <person name="Richter M."/>
            <person name="Kube M."/>
            <person name="Bazylinski D.A."/>
            <person name="Lombardot T."/>
            <person name="Gloeckner F.O."/>
            <person name="Reinhardt R."/>
            <person name="Schueler D."/>
        </authorList>
    </citation>
    <scope>NUCLEOTIDE SEQUENCE</scope>
    <source>
        <strain evidence="8">MSR-1</strain>
    </source>
</reference>
<dbReference type="PANTHER" id="PTHR10859:SF91">
    <property type="entry name" value="DOLICHYL-PHOSPHATE BETA-GLUCOSYLTRANSFERASE"/>
    <property type="match status" value="1"/>
</dbReference>
<gene>
    <name evidence="8" type="ORF">MGR_1080</name>
</gene>
<dbReference type="InterPro" id="IPR001173">
    <property type="entry name" value="Glyco_trans_2-like"/>
</dbReference>
<sequence>MTGFAPCALVPSRNHYLALPQVVAGLRALGLPVLIVDDGSDETAAAAIAALHDPDGGVTIHRRPVNGGKGAAVSDGFRLLHAQGFSHAVQVDADGQHDLTALPALLEQARAHPDAVVSGAPVYDDSMPRARRIGRWFTHVWVFVETLSLRITDSMCGFRVYPLAPCLDLLAREKVGARMDFDTDIMVRLFWRGIAPIMVPVRVTYPPGNTSNFDVWRDNVRISWMHTRLVLTMLVRLPTILRHRPPAIGTAPSHWAGLAERGAAWGLWLTAWVYARLGRGACLALLAPVVGYFYLTGAEQRLASRRFLGRVLKRQPRGWECYRHTLDFAIRAVDTIAAWSGRLPAHALRVDDPDTLAAAAGDPKGAVLVVCHHGNAELARALMDPALRQRLTVLVHTRHAENFNAVLRRFNPEAALRLIQVTDLGPDTAIALQERVERGEWIAIAGDRVPVLSQGRVVEAEFLGETAEFSVGPWVLAALLECPVHLLFCRRTGAGEWAMVLERFADRVELPRGRRAEACGNWFQPMRRGWKASAGVIPYHGTTFSNSGRRGRDPVISAENTLKGQFLQLPPHAGGFGHGN</sequence>